<feature type="compositionally biased region" description="Polar residues" evidence="1">
    <location>
        <begin position="10"/>
        <end position="33"/>
    </location>
</feature>
<feature type="region of interest" description="Disordered" evidence="1">
    <location>
        <begin position="589"/>
        <end position="626"/>
    </location>
</feature>
<name>A0A6G1GVC4_9PEZI</name>
<feature type="compositionally biased region" description="Pro residues" evidence="1">
    <location>
        <begin position="611"/>
        <end position="620"/>
    </location>
</feature>
<gene>
    <name evidence="2" type="ORF">K402DRAFT_455502</name>
</gene>
<feature type="compositionally biased region" description="Basic and acidic residues" evidence="1">
    <location>
        <begin position="831"/>
        <end position="842"/>
    </location>
</feature>
<dbReference type="AlphaFoldDB" id="A0A6G1GVC4"/>
<feature type="compositionally biased region" description="Polar residues" evidence="1">
    <location>
        <begin position="926"/>
        <end position="937"/>
    </location>
</feature>
<protein>
    <submittedName>
        <fullName evidence="2">Uncharacterized protein</fullName>
    </submittedName>
</protein>
<evidence type="ECO:0000313" key="2">
    <source>
        <dbReference type="EMBL" id="KAF1984911.1"/>
    </source>
</evidence>
<feature type="compositionally biased region" description="Polar residues" evidence="1">
    <location>
        <begin position="311"/>
        <end position="338"/>
    </location>
</feature>
<keyword evidence="3" id="KW-1185">Reference proteome</keyword>
<dbReference type="Proteomes" id="UP000800041">
    <property type="component" value="Unassembled WGS sequence"/>
</dbReference>
<feature type="region of interest" description="Disordered" evidence="1">
    <location>
        <begin position="1"/>
        <end position="59"/>
    </location>
</feature>
<feature type="region of interest" description="Disordered" evidence="1">
    <location>
        <begin position="791"/>
        <end position="842"/>
    </location>
</feature>
<feature type="region of interest" description="Disordered" evidence="1">
    <location>
        <begin position="551"/>
        <end position="571"/>
    </location>
</feature>
<feature type="compositionally biased region" description="Basic residues" evidence="1">
    <location>
        <begin position="969"/>
        <end position="984"/>
    </location>
</feature>
<feature type="compositionally biased region" description="Polar residues" evidence="1">
    <location>
        <begin position="944"/>
        <end position="954"/>
    </location>
</feature>
<feature type="region of interest" description="Disordered" evidence="1">
    <location>
        <begin position="310"/>
        <end position="338"/>
    </location>
</feature>
<dbReference type="EMBL" id="ML977165">
    <property type="protein sequence ID" value="KAF1984911.1"/>
    <property type="molecule type" value="Genomic_DNA"/>
</dbReference>
<reference evidence="2" key="1">
    <citation type="journal article" date="2020" name="Stud. Mycol.">
        <title>101 Dothideomycetes genomes: a test case for predicting lifestyles and emergence of pathogens.</title>
        <authorList>
            <person name="Haridas S."/>
            <person name="Albert R."/>
            <person name="Binder M."/>
            <person name="Bloem J."/>
            <person name="Labutti K."/>
            <person name="Salamov A."/>
            <person name="Andreopoulos B."/>
            <person name="Baker S."/>
            <person name="Barry K."/>
            <person name="Bills G."/>
            <person name="Bluhm B."/>
            <person name="Cannon C."/>
            <person name="Castanera R."/>
            <person name="Culley D."/>
            <person name="Daum C."/>
            <person name="Ezra D."/>
            <person name="Gonzalez J."/>
            <person name="Henrissat B."/>
            <person name="Kuo A."/>
            <person name="Liang C."/>
            <person name="Lipzen A."/>
            <person name="Lutzoni F."/>
            <person name="Magnuson J."/>
            <person name="Mondo S."/>
            <person name="Nolan M."/>
            <person name="Ohm R."/>
            <person name="Pangilinan J."/>
            <person name="Park H.-J."/>
            <person name="Ramirez L."/>
            <person name="Alfaro M."/>
            <person name="Sun H."/>
            <person name="Tritt A."/>
            <person name="Yoshinaga Y."/>
            <person name="Zwiers L.-H."/>
            <person name="Turgeon B."/>
            <person name="Goodwin S."/>
            <person name="Spatafora J."/>
            <person name="Crous P."/>
            <person name="Grigoriev I."/>
        </authorList>
    </citation>
    <scope>NUCLEOTIDE SEQUENCE</scope>
    <source>
        <strain evidence="2">CBS 113979</strain>
    </source>
</reference>
<feature type="region of interest" description="Disordered" evidence="1">
    <location>
        <begin position="78"/>
        <end position="105"/>
    </location>
</feature>
<dbReference type="GO" id="GO:0003677">
    <property type="term" value="F:DNA binding"/>
    <property type="evidence" value="ECO:0007669"/>
    <property type="project" value="InterPro"/>
</dbReference>
<feature type="compositionally biased region" description="Basic and acidic residues" evidence="1">
    <location>
        <begin position="589"/>
        <end position="601"/>
    </location>
</feature>
<feature type="region of interest" description="Disordered" evidence="1">
    <location>
        <begin position="376"/>
        <end position="398"/>
    </location>
</feature>
<feature type="compositionally biased region" description="Polar residues" evidence="1">
    <location>
        <begin position="47"/>
        <end position="57"/>
    </location>
</feature>
<feature type="region of interest" description="Disordered" evidence="1">
    <location>
        <begin position="921"/>
        <end position="1107"/>
    </location>
</feature>
<evidence type="ECO:0000313" key="3">
    <source>
        <dbReference type="Proteomes" id="UP000800041"/>
    </source>
</evidence>
<feature type="compositionally biased region" description="Basic and acidic residues" evidence="1">
    <location>
        <begin position="1080"/>
        <end position="1089"/>
    </location>
</feature>
<sequence length="1107" mass="123684">MDQSPRDSFSDSAFQSTPRHVSPSTSTRLQSARTLGGQLDEPVAVTESETSQASSSPLEKHTFDYVDYVDYIYEHVTSSSPPAASSQRADRPDAEPEILQPSSSPIEERIVDDIHQFVPSSPPVVSSQKADRLDVESEAPQASSSLLEKRIYDYIHQLVPSSSPPTTTLRERNRLDVAQATPSPHQTAAAHLSSSSSREVSSGNDEQTTPPWYTTPSPCAPHSAYDQPAPRSKRNFSRKPYTFTADRANPFAKRSCQAQARCVDAEGTNDQAKVVLPTTPTIVLRSPEGLISPPTQQFRENTDEKEILSTVPPTTEDANNDRAQLSPQTLRGSVSGRISPSCSTSKGYGSLSNLIAPSTPARVQCRIITSPISIPPCTFTPEDPPPQWGKSRPKSCSRPHIDRTVRRVPNGSIPIRSTIVSSCYTFPLTRKRSPRKERRIAENSSVIRKLFHPRPLPSIETWKKPDMSESRTVRSPAYWTKYSTCHCSHAQHQGQDRVNEENSRAIDHDYNSSVGAWTPWSLQLPLEKEPMAIVVPASSLRVYFMRADTPSQELSNMQRESQPNLHSRNSSRTGIDFLLNAALHLNRAPEPEQEHDHRDFPGNRLSVSQEPPRPPPPLLQPEPLAQPWHLGGLRTYTTARDQTAQSQIIPPDQNRLSRFPHAVYYDDPFRPTEVPMPGYRPSSSLNVPDPAASAVRLDPGMILPSTPQPHLSEPHSQDANSLLGTTGTWENWQQWNAEFDADVNGWLRGDYGRIAASGEQHDDMRPFTHQNGSVTADFPRLRSFQELNRGVGRSSGLHSSGQGGPNEETSFHGQPHQMGGALTAPSWTQQTEREEDRRNARFVERAPNGQETMPTLMELRIRIAELLPRWHRDAGTEDGDLLEEQIRDLRRKLIEREEEESRQAPRNLQLWQDRQIRPREMETQLHQHSRPSSQTSRLKGRDSPSYSSVRSNVLNRHLKQPPVSQYTHLAKRGRGRPRGSKNKPKNPPVSQYTHPAKRGRGRPPSSKNKPKNLPPPPPPHSKRRPKGLMVALNLPSRADTGRRRRIQQQRPEAEVEMENAAGPGRDTGLDDPSGADLDDREQGEWRDAWSDDDMGEGGSPGHEGGGR</sequence>
<dbReference type="InterPro" id="IPR017956">
    <property type="entry name" value="AT_hook_DNA-bd_motif"/>
</dbReference>
<proteinExistence type="predicted"/>
<feature type="region of interest" description="Disordered" evidence="1">
    <location>
        <begin position="118"/>
        <end position="144"/>
    </location>
</feature>
<organism evidence="2 3">
    <name type="scientific">Aulographum hederae CBS 113979</name>
    <dbReference type="NCBI Taxonomy" id="1176131"/>
    <lineage>
        <taxon>Eukaryota</taxon>
        <taxon>Fungi</taxon>
        <taxon>Dikarya</taxon>
        <taxon>Ascomycota</taxon>
        <taxon>Pezizomycotina</taxon>
        <taxon>Dothideomycetes</taxon>
        <taxon>Pleosporomycetidae</taxon>
        <taxon>Aulographales</taxon>
        <taxon>Aulographaceae</taxon>
    </lineage>
</organism>
<feature type="compositionally biased region" description="Low complexity" evidence="1">
    <location>
        <begin position="193"/>
        <end position="202"/>
    </location>
</feature>
<feature type="compositionally biased region" description="Polar residues" evidence="1">
    <location>
        <begin position="203"/>
        <end position="217"/>
    </location>
</feature>
<feature type="region of interest" description="Disordered" evidence="1">
    <location>
        <begin position="180"/>
        <end position="241"/>
    </location>
</feature>
<accession>A0A6G1GVC4</accession>
<dbReference type="SMART" id="SM00384">
    <property type="entry name" value="AT_hook"/>
    <property type="match status" value="2"/>
</dbReference>
<feature type="compositionally biased region" description="Gly residues" evidence="1">
    <location>
        <begin position="1096"/>
        <end position="1107"/>
    </location>
</feature>
<evidence type="ECO:0000256" key="1">
    <source>
        <dbReference type="SAM" id="MobiDB-lite"/>
    </source>
</evidence>